<dbReference type="PANTHER" id="PTHR36743">
    <property type="entry name" value="OS04G0495300 PROTEIN"/>
    <property type="match status" value="1"/>
</dbReference>
<dbReference type="PANTHER" id="PTHR36743:SF1">
    <property type="entry name" value="OS04G0495300 PROTEIN"/>
    <property type="match status" value="1"/>
</dbReference>
<accession>A0ABD3BR42</accession>
<reference evidence="2" key="1">
    <citation type="journal article" date="2024" name="IScience">
        <title>Strigolactones Initiate the Formation of Haustorium-like Structures in Castilleja.</title>
        <authorList>
            <person name="Buerger M."/>
            <person name="Peterson D."/>
            <person name="Chory J."/>
        </authorList>
    </citation>
    <scope>NUCLEOTIDE SEQUENCE [LARGE SCALE GENOMIC DNA]</scope>
</reference>
<evidence type="ECO:0000313" key="1">
    <source>
        <dbReference type="EMBL" id="KAL3619913.1"/>
    </source>
</evidence>
<sequence length="170" mass="18520">MGLSLSCSNRVKQTLHRSPEFNSACSSAYADCLSLNQHAFSGVKPYQLFSATERLHRTLSQSLRLVSKWVPRPPDRAQVERALKTILSRRPAQREEVTLDEAEFEEFAAEVFAEAVDSGARMEVLKRVPLGVAGIAGFGAVVRPGKEVLAAAIGAYTLGVATSIYLRLDA</sequence>
<comment type="caution">
    <text evidence="1">The sequence shown here is derived from an EMBL/GenBank/DDBJ whole genome shotgun (WGS) entry which is preliminary data.</text>
</comment>
<proteinExistence type="predicted"/>
<organism evidence="1 2">
    <name type="scientific">Castilleja foliolosa</name>
    <dbReference type="NCBI Taxonomy" id="1961234"/>
    <lineage>
        <taxon>Eukaryota</taxon>
        <taxon>Viridiplantae</taxon>
        <taxon>Streptophyta</taxon>
        <taxon>Embryophyta</taxon>
        <taxon>Tracheophyta</taxon>
        <taxon>Spermatophyta</taxon>
        <taxon>Magnoliopsida</taxon>
        <taxon>eudicotyledons</taxon>
        <taxon>Gunneridae</taxon>
        <taxon>Pentapetalae</taxon>
        <taxon>asterids</taxon>
        <taxon>lamiids</taxon>
        <taxon>Lamiales</taxon>
        <taxon>Orobanchaceae</taxon>
        <taxon>Pedicularideae</taxon>
        <taxon>Castillejinae</taxon>
        <taxon>Castilleja</taxon>
    </lineage>
</organism>
<dbReference type="Proteomes" id="UP001632038">
    <property type="component" value="Unassembled WGS sequence"/>
</dbReference>
<protein>
    <submittedName>
        <fullName evidence="1">Uncharacterized protein</fullName>
    </submittedName>
</protein>
<evidence type="ECO:0000313" key="2">
    <source>
        <dbReference type="Proteomes" id="UP001632038"/>
    </source>
</evidence>
<gene>
    <name evidence="1" type="ORF">CASFOL_034825</name>
</gene>
<name>A0ABD3BR42_9LAMI</name>
<dbReference type="AlphaFoldDB" id="A0ABD3BR42"/>
<dbReference type="EMBL" id="JAVIJP010000066">
    <property type="protein sequence ID" value="KAL3619913.1"/>
    <property type="molecule type" value="Genomic_DNA"/>
</dbReference>
<keyword evidence="2" id="KW-1185">Reference proteome</keyword>